<accession>A0A225DLW2</accession>
<proteinExistence type="predicted"/>
<protein>
    <submittedName>
        <fullName evidence="1">Uncharacterized protein</fullName>
    </submittedName>
</protein>
<sequence>MWGGVAEQAKPAISSDFRLARLTKIRVIDGVHIRAGLLKNAL</sequence>
<evidence type="ECO:0000313" key="1">
    <source>
        <dbReference type="EMBL" id="OWK38466.1"/>
    </source>
</evidence>
<dbReference type="EMBL" id="NIDE01000014">
    <property type="protein sequence ID" value="OWK38466.1"/>
    <property type="molecule type" value="Genomic_DNA"/>
</dbReference>
<comment type="caution">
    <text evidence="1">The sequence shown here is derived from an EMBL/GenBank/DDBJ whole genome shotgun (WGS) entry which is preliminary data.</text>
</comment>
<organism evidence="1 2">
    <name type="scientific">Fimbriiglobus ruber</name>
    <dbReference type="NCBI Taxonomy" id="1908690"/>
    <lineage>
        <taxon>Bacteria</taxon>
        <taxon>Pseudomonadati</taxon>
        <taxon>Planctomycetota</taxon>
        <taxon>Planctomycetia</taxon>
        <taxon>Gemmatales</taxon>
        <taxon>Gemmataceae</taxon>
        <taxon>Fimbriiglobus</taxon>
    </lineage>
</organism>
<dbReference type="AlphaFoldDB" id="A0A225DLW2"/>
<name>A0A225DLW2_9BACT</name>
<dbReference type="Proteomes" id="UP000214646">
    <property type="component" value="Unassembled WGS sequence"/>
</dbReference>
<keyword evidence="2" id="KW-1185">Reference proteome</keyword>
<reference evidence="2" key="1">
    <citation type="submission" date="2017-06" db="EMBL/GenBank/DDBJ databases">
        <title>Genome analysis of Fimbriiglobus ruber SP5, the first member of the order Planctomycetales with confirmed chitinolytic capability.</title>
        <authorList>
            <person name="Ravin N.V."/>
            <person name="Rakitin A.L."/>
            <person name="Ivanova A.A."/>
            <person name="Beletsky A.V."/>
            <person name="Kulichevskaya I.S."/>
            <person name="Mardanov A.V."/>
            <person name="Dedysh S.N."/>
        </authorList>
    </citation>
    <scope>NUCLEOTIDE SEQUENCE [LARGE SCALE GENOMIC DNA]</scope>
    <source>
        <strain evidence="2">SP5</strain>
    </source>
</reference>
<gene>
    <name evidence="1" type="ORF">FRUB_07586</name>
</gene>
<evidence type="ECO:0000313" key="2">
    <source>
        <dbReference type="Proteomes" id="UP000214646"/>
    </source>
</evidence>